<dbReference type="InterPro" id="IPR011333">
    <property type="entry name" value="SKP1/BTB/POZ_sf"/>
</dbReference>
<dbReference type="InterPro" id="IPR000210">
    <property type="entry name" value="BTB/POZ_dom"/>
</dbReference>
<protein>
    <submittedName>
        <fullName evidence="5">BTB/POZ domain-containing protein FBL11-like isoform X1</fullName>
    </submittedName>
</protein>
<dbReference type="Pfam" id="PF07707">
    <property type="entry name" value="BACK"/>
    <property type="match status" value="1"/>
</dbReference>
<dbReference type="SMART" id="SM00367">
    <property type="entry name" value="LRR_CC"/>
    <property type="match status" value="4"/>
</dbReference>
<accession>A0A6P8CH05</accession>
<reference evidence="4" key="1">
    <citation type="journal article" date="2020" name="Plant Biotechnol. J.">
        <title>The pomegranate (Punica granatum L.) draft genome dissects genetic divergence between soft- and hard-seeded cultivars.</title>
        <authorList>
            <person name="Luo X."/>
            <person name="Li H."/>
            <person name="Wu Z."/>
            <person name="Yao W."/>
            <person name="Zhao P."/>
            <person name="Cao D."/>
            <person name="Yu H."/>
            <person name="Li K."/>
            <person name="Poudel K."/>
            <person name="Zhao D."/>
            <person name="Zhang F."/>
            <person name="Xia X."/>
            <person name="Chen L."/>
            <person name="Wang Q."/>
            <person name="Jing D."/>
            <person name="Cao S."/>
        </authorList>
    </citation>
    <scope>NUCLEOTIDE SEQUENCE [LARGE SCALE GENOMIC DNA]</scope>
    <source>
        <strain evidence="4">cv. Tunisia</strain>
    </source>
</reference>
<gene>
    <name evidence="5" type="primary">LOC116196719</name>
</gene>
<dbReference type="AlphaFoldDB" id="A0A6P8CH05"/>
<dbReference type="Gene3D" id="3.80.10.10">
    <property type="entry name" value="Ribonuclease Inhibitor"/>
    <property type="match status" value="2"/>
</dbReference>
<dbReference type="GO" id="GO:0016567">
    <property type="term" value="P:protein ubiquitination"/>
    <property type="evidence" value="ECO:0007669"/>
    <property type="project" value="UniProtKB-UniPathway"/>
</dbReference>
<dbReference type="GO" id="GO:0031146">
    <property type="term" value="P:SCF-dependent proteasomal ubiquitin-dependent protein catabolic process"/>
    <property type="evidence" value="ECO:0007669"/>
    <property type="project" value="TreeGrafter"/>
</dbReference>
<keyword evidence="4" id="KW-1185">Reference proteome</keyword>
<organism evidence="4 5">
    <name type="scientific">Punica granatum</name>
    <name type="common">Pomegranate</name>
    <dbReference type="NCBI Taxonomy" id="22663"/>
    <lineage>
        <taxon>Eukaryota</taxon>
        <taxon>Viridiplantae</taxon>
        <taxon>Streptophyta</taxon>
        <taxon>Embryophyta</taxon>
        <taxon>Tracheophyta</taxon>
        <taxon>Spermatophyta</taxon>
        <taxon>Magnoliopsida</taxon>
        <taxon>eudicotyledons</taxon>
        <taxon>Gunneridae</taxon>
        <taxon>Pentapetalae</taxon>
        <taxon>rosids</taxon>
        <taxon>malvids</taxon>
        <taxon>Myrtales</taxon>
        <taxon>Lythraceae</taxon>
        <taxon>Punica</taxon>
    </lineage>
</organism>
<evidence type="ECO:0000313" key="4">
    <source>
        <dbReference type="Proteomes" id="UP000515151"/>
    </source>
</evidence>
<dbReference type="Proteomes" id="UP000515151">
    <property type="component" value="Chromosome 2"/>
</dbReference>
<comment type="pathway">
    <text evidence="2">Protein modification; protein ubiquitination.</text>
</comment>
<sequence length="1027" mass="114375">MASTSSSDDGHFVILVCSNPGEDQLETESSHGELLLSTDDLRSWEPSALLHHRTVRIKADRRRLIEESSYFDGLLGGSFSESRQGHISIEWSLESFIGALKYVFGCPLDISAKTLLPLLEGSLYFGIWALLAKCENWCSEVASSKETGLHQMQLDDLIRIWKFCSQHALHFLGEIFSSCLARNFMYAASSQYFVDIPYTMLVSCLEHPQLTLDSEMHLAEALLVWIDYNLRQVEHAGGYEYEVTDVLKHIRVSLLPLSFAAGKRRSGYFSDLADKCIQSIRSLKNPSVVLKDLLRNGDSSHLRLRLTEYTEMVDLSGCPQMTSTILLLSMLPYSYSMDPLLRNSLRESLLKLEGVDKDRSLVSQQVLPVLCFEAVQKVDISKCLGLNIIAAMECFSKSFPSLRVLKAAYLSNLKASDLLQLLKKCPLLSEVDLTHDINPIPLAQVSDTCPSSAINPTPLNNISNFRYGYLDMTSLNHSRFLASTIARLTLEGRSDVCDSDLLYIATNCVSLCYLNLKGCTSVTDTAISDLLLRSLNLHSLIVSDTSFGNKSVVTLCSGGREMAGTLPYPPSGKENSDLLAHQLQIFHMGGCKGVDPTFLLQLVSCIKSVKSLCLRDTQLDDHALSGFPGSSLDLLDVSNTMISQSHLVCVIRKNPGLKILKARGCKNIVQADGNCERKLVPPSLHCGEMYFGLGNSCKLKELSLGWGFSSSALVALKPAITALSSLTVGLGGSLGEDALRLLPTICPMLESLTLYFQVLSDGIMSDIRTSLRHLKVLELCYCLGDISILSFKFLMPQLRKLRLQRVAAWMTHDDLLVLAQNCPNLTELCLVGCKRLSSERMSYIVDFFLFLLYEENHSEGHQGVADRFIQSCISTVDMLYALQAIALCFHSCICYYKSLIYLHLEDCGEVTGHGVSSLFDCVALEVFFLRHNGPGIQKSFILDAVSELPMLRQLSLDTCDAREGSFDIPKCEERHSISAIKISRCKLQIRSLDIQFVKPRRRPVHWDTLLLLRNCRDLTRTVVKERL</sequence>
<dbReference type="InterPro" id="IPR032675">
    <property type="entry name" value="LRR_dom_sf"/>
</dbReference>
<dbReference type="OrthoDB" id="775260at2759"/>
<dbReference type="InterPro" id="IPR006553">
    <property type="entry name" value="Leu-rich_rpt_Cys-con_subtyp"/>
</dbReference>
<proteinExistence type="predicted"/>
<feature type="domain" description="BACK" evidence="3">
    <location>
        <begin position="157"/>
        <end position="265"/>
    </location>
</feature>
<evidence type="ECO:0000256" key="2">
    <source>
        <dbReference type="ARBA" id="ARBA00004906"/>
    </source>
</evidence>
<dbReference type="SMART" id="SM00875">
    <property type="entry name" value="BACK"/>
    <property type="match status" value="1"/>
</dbReference>
<evidence type="ECO:0000259" key="3">
    <source>
        <dbReference type="SMART" id="SM00875"/>
    </source>
</evidence>
<dbReference type="UniPathway" id="UPA00143"/>
<dbReference type="GO" id="GO:0019005">
    <property type="term" value="C:SCF ubiquitin ligase complex"/>
    <property type="evidence" value="ECO:0007669"/>
    <property type="project" value="TreeGrafter"/>
</dbReference>
<dbReference type="GeneID" id="116196719"/>
<dbReference type="Gene3D" id="3.30.710.10">
    <property type="entry name" value="Potassium Channel Kv1.1, Chain A"/>
    <property type="match status" value="1"/>
</dbReference>
<dbReference type="RefSeq" id="XP_031382440.1">
    <property type="nucleotide sequence ID" value="XM_031526580.1"/>
</dbReference>
<name>A0A6P8CH05_PUNGR</name>
<reference evidence="5" key="2">
    <citation type="submission" date="2025-08" db="UniProtKB">
        <authorList>
            <consortium name="RefSeq"/>
        </authorList>
    </citation>
    <scope>IDENTIFICATION</scope>
    <source>
        <tissue evidence="5">Leaf</tissue>
    </source>
</reference>
<dbReference type="Gene3D" id="1.25.40.420">
    <property type="match status" value="1"/>
</dbReference>
<dbReference type="InterPro" id="IPR011705">
    <property type="entry name" value="BACK"/>
</dbReference>
<dbReference type="Pfam" id="PF00651">
    <property type="entry name" value="BTB"/>
    <property type="match status" value="1"/>
</dbReference>
<evidence type="ECO:0000256" key="1">
    <source>
        <dbReference type="ARBA" id="ARBA00002668"/>
    </source>
</evidence>
<dbReference type="SUPFAM" id="SSF54695">
    <property type="entry name" value="POZ domain"/>
    <property type="match status" value="1"/>
</dbReference>
<comment type="function">
    <text evidence="1">May act as a substrate-specific adapter of an E3 ubiquitin-protein ligase complex (CUL3-RBX1-BTB) which mediates the ubiquitination and subsequent proteasomal degradation of target proteins.</text>
</comment>
<dbReference type="SUPFAM" id="SSF52047">
    <property type="entry name" value="RNI-like"/>
    <property type="match status" value="2"/>
</dbReference>
<dbReference type="PANTHER" id="PTHR13318">
    <property type="entry name" value="PARTNER OF PAIRED, ISOFORM B-RELATED"/>
    <property type="match status" value="1"/>
</dbReference>
<evidence type="ECO:0000313" key="5">
    <source>
        <dbReference type="RefSeq" id="XP_031382440.1"/>
    </source>
</evidence>